<evidence type="ECO:0000313" key="1">
    <source>
        <dbReference type="EMBL" id="KGN84934.1"/>
    </source>
</evidence>
<dbReference type="AlphaFoldDB" id="A0A0A2F960"/>
<reference evidence="1 2" key="1">
    <citation type="submission" date="2014-08" db="EMBL/GenBank/DDBJ databases">
        <title>Porphyromonas gulae strain:COT-052_OH1451 Genome sequencing.</title>
        <authorList>
            <person name="Wallis C."/>
            <person name="Deusch O."/>
            <person name="O'Flynn C."/>
            <person name="Davis I."/>
            <person name="Jospin G."/>
            <person name="Darling A.E."/>
            <person name="Coil D.A."/>
            <person name="Alexiev A."/>
            <person name="Horsfall A."/>
            <person name="Kirkwood N."/>
            <person name="Harris S."/>
            <person name="Eisen J.A."/>
        </authorList>
    </citation>
    <scope>NUCLEOTIDE SEQUENCE [LARGE SCALE GENOMIC DNA]</scope>
    <source>
        <strain evidence="2">COT-052 OH1451</strain>
    </source>
</reference>
<protein>
    <submittedName>
        <fullName evidence="1">3-methyladenine DNA glycosylase</fullName>
    </submittedName>
</protein>
<dbReference type="RefSeq" id="WP_039421561.1">
    <property type="nucleotide sequence ID" value="NZ_JRAI01000063.1"/>
</dbReference>
<dbReference type="InterPro" id="IPR014825">
    <property type="entry name" value="DNA_alkylation"/>
</dbReference>
<dbReference type="OrthoDB" id="9797162at2"/>
<proteinExistence type="predicted"/>
<dbReference type="Gene3D" id="1.25.40.290">
    <property type="entry name" value="ARM repeat domains"/>
    <property type="match status" value="1"/>
</dbReference>
<gene>
    <name evidence="1" type="ORF">HR08_07710</name>
</gene>
<dbReference type="SUPFAM" id="SSF48371">
    <property type="entry name" value="ARM repeat"/>
    <property type="match status" value="1"/>
</dbReference>
<organism evidence="1 2">
    <name type="scientific">Porphyromonas gulae</name>
    <dbReference type="NCBI Taxonomy" id="111105"/>
    <lineage>
        <taxon>Bacteria</taxon>
        <taxon>Pseudomonadati</taxon>
        <taxon>Bacteroidota</taxon>
        <taxon>Bacteroidia</taxon>
        <taxon>Bacteroidales</taxon>
        <taxon>Porphyromonadaceae</taxon>
        <taxon>Porphyromonas</taxon>
    </lineage>
</organism>
<evidence type="ECO:0000313" key="2">
    <source>
        <dbReference type="Proteomes" id="UP000030130"/>
    </source>
</evidence>
<dbReference type="eggNOG" id="COG4335">
    <property type="taxonomic scope" value="Bacteria"/>
</dbReference>
<dbReference type="EMBL" id="JRAI01000063">
    <property type="protein sequence ID" value="KGN84934.1"/>
    <property type="molecule type" value="Genomic_DNA"/>
</dbReference>
<dbReference type="InterPro" id="IPR016024">
    <property type="entry name" value="ARM-type_fold"/>
</dbReference>
<sequence>MATTYSITEMFGRNLAELLSDKIMIVYPDFDRDSFVQSVENHVVGKTYTRRISIFASLLKEHLPEDYERALSVLTGILGEENPNETGMFTHYYWIMPIGKFVQEYGLDHFELSINAIEEVTKRNTGEYAIRPYIRKYPAETLKKMQRWAVSPNFHLRRLASEGLRPKLPWATKLDTFINNPEPVFQILELLKEDEILFVKKSVANHLTDWLKVNREAVKPIINRWRDSQNKHTQWIVKRATRKIDV</sequence>
<dbReference type="Pfam" id="PF08713">
    <property type="entry name" value="DNA_alkylation"/>
    <property type="match status" value="1"/>
</dbReference>
<dbReference type="Proteomes" id="UP000030130">
    <property type="component" value="Unassembled WGS sequence"/>
</dbReference>
<accession>A0A0A2F960</accession>
<name>A0A0A2F960_9PORP</name>
<comment type="caution">
    <text evidence="1">The sequence shown here is derived from an EMBL/GenBank/DDBJ whole genome shotgun (WGS) entry which is preliminary data.</text>
</comment>